<organism evidence="3 4">
    <name type="scientific">Amblyomma americanum</name>
    <name type="common">Lone star tick</name>
    <dbReference type="NCBI Taxonomy" id="6943"/>
    <lineage>
        <taxon>Eukaryota</taxon>
        <taxon>Metazoa</taxon>
        <taxon>Ecdysozoa</taxon>
        <taxon>Arthropoda</taxon>
        <taxon>Chelicerata</taxon>
        <taxon>Arachnida</taxon>
        <taxon>Acari</taxon>
        <taxon>Parasitiformes</taxon>
        <taxon>Ixodida</taxon>
        <taxon>Ixodoidea</taxon>
        <taxon>Ixodidae</taxon>
        <taxon>Amblyomminae</taxon>
        <taxon>Amblyomma</taxon>
    </lineage>
</organism>
<evidence type="ECO:0000256" key="2">
    <source>
        <dbReference type="SAM" id="MobiDB-lite"/>
    </source>
</evidence>
<dbReference type="Proteomes" id="UP001321473">
    <property type="component" value="Unassembled WGS sequence"/>
</dbReference>
<feature type="coiled-coil region" evidence="1">
    <location>
        <begin position="34"/>
        <end position="100"/>
    </location>
</feature>
<evidence type="ECO:0000313" key="4">
    <source>
        <dbReference type="Proteomes" id="UP001321473"/>
    </source>
</evidence>
<keyword evidence="1" id="KW-0175">Coiled coil</keyword>
<evidence type="ECO:0000256" key="1">
    <source>
        <dbReference type="SAM" id="Coils"/>
    </source>
</evidence>
<reference evidence="3 4" key="1">
    <citation type="journal article" date="2023" name="Arcadia Sci">
        <title>De novo assembly of a long-read Amblyomma americanum tick genome.</title>
        <authorList>
            <person name="Chou S."/>
            <person name="Poskanzer K.E."/>
            <person name="Rollins M."/>
            <person name="Thuy-Boun P.S."/>
        </authorList>
    </citation>
    <scope>NUCLEOTIDE SEQUENCE [LARGE SCALE GENOMIC DNA]</scope>
    <source>
        <strain evidence="3">F_SG_1</strain>
        <tissue evidence="3">Salivary glands</tissue>
    </source>
</reference>
<sequence length="736" mass="84707">MTLKPSLDEFDKALDKDRDSEQKFRSRDVQTYSFEKLKAANVSLQEDYVRLQKDLKDALQALHDVRSNHASILQKADKIISEKDSTIKELRTKLSALSEDDLRREIEAELRNNFESYTRQLQINYDKCRASLHEANVQITTLKAQLESRERSHQRALQELDLKHKAEANRLQVEIQRLKSQQSPSEAADILTKLLNAQKENSDLQNKLRGISLQVKELRSEKDSVVLEHQAALHKHVEELALAEDANKVAETKLKSAQSQREALEEALGRYRQEVNRLSQELVSLEEEKLSLKNKLSLAEQRHKAEVAQLKMESVHQKAELETKYEKALLELASAKADAELAMKGSTNQKQLLAEKEKELEKKFHALRAKDWDRARRLESEKLLMEAKLQELETSKEAALERLAESEKHVKRLKQSQDSQKQELEEEVHTLKAKLKALLVARDDTNKVAAENHVLHQRLKLAEEELSKGHATIKNSQEQRETLSGKIEGLQLELQLSLNSTNSSCNSLLQAAHVNAIKLSEQSERASMQMKLAWEQEKYDYVKRIEELEAELRQVHKEFNWKLRALKQRNKEYRKTVSMCDSKIKGLKSANHEMQAEAVHLKASLKEWSKQLEQRTARTATCGSWKNVPFDIHKELQDELKKLRRKQREFRSLLEFPAVPEGNAGPSHSNNSLWNFAEVKEKLDRLDQQQRIQMDQMVTLVKKLCVSTHQSLPSSVDISLLSRQSGSSESSSVSKK</sequence>
<dbReference type="EMBL" id="JARKHS020005518">
    <property type="protein sequence ID" value="KAK8783491.1"/>
    <property type="molecule type" value="Genomic_DNA"/>
</dbReference>
<proteinExistence type="predicted"/>
<accession>A0AAQ4F9F3</accession>
<evidence type="ECO:0000313" key="3">
    <source>
        <dbReference type="EMBL" id="KAK8783491.1"/>
    </source>
</evidence>
<protein>
    <submittedName>
        <fullName evidence="3">Uncharacterized protein</fullName>
    </submittedName>
</protein>
<feature type="coiled-coil region" evidence="1">
    <location>
        <begin position="531"/>
        <end position="653"/>
    </location>
</feature>
<feature type="region of interest" description="Disordered" evidence="2">
    <location>
        <begin position="1"/>
        <end position="22"/>
    </location>
</feature>
<comment type="caution">
    <text evidence="3">The sequence shown here is derived from an EMBL/GenBank/DDBJ whole genome shotgun (WGS) entry which is preliminary data.</text>
</comment>
<feature type="coiled-coil region" evidence="1">
    <location>
        <begin position="187"/>
        <end position="493"/>
    </location>
</feature>
<keyword evidence="4" id="KW-1185">Reference proteome</keyword>
<gene>
    <name evidence="3" type="ORF">V5799_010148</name>
</gene>
<dbReference type="AlphaFoldDB" id="A0AAQ4F9F3"/>
<name>A0AAQ4F9F3_AMBAM</name>